<evidence type="ECO:0000256" key="11">
    <source>
        <dbReference type="ARBA" id="ARBA00022842"/>
    </source>
</evidence>
<evidence type="ECO:0000256" key="4">
    <source>
        <dbReference type="ARBA" id="ARBA00010561"/>
    </source>
</evidence>
<dbReference type="RefSeq" id="WP_110788157.1">
    <property type="nucleotide sequence ID" value="NZ_QKQS01000026.1"/>
</dbReference>
<evidence type="ECO:0000256" key="15">
    <source>
        <dbReference type="ARBA" id="ARBA00032605"/>
    </source>
</evidence>
<evidence type="ECO:0000256" key="19">
    <source>
        <dbReference type="HAMAP-Rule" id="MF_00719"/>
    </source>
</evidence>
<dbReference type="HAMAP" id="MF_00719">
    <property type="entry name" value="CobS"/>
    <property type="match status" value="1"/>
</dbReference>
<comment type="catalytic activity">
    <reaction evidence="17 19">
        <text>alpha-ribazole + adenosylcob(III)inamide-GDP = adenosylcob(III)alamin + GMP + H(+)</text>
        <dbReference type="Rhea" id="RHEA:16049"/>
        <dbReference type="ChEBI" id="CHEBI:10329"/>
        <dbReference type="ChEBI" id="CHEBI:15378"/>
        <dbReference type="ChEBI" id="CHEBI:18408"/>
        <dbReference type="ChEBI" id="CHEBI:58115"/>
        <dbReference type="ChEBI" id="CHEBI:60487"/>
        <dbReference type="EC" id="2.7.8.26"/>
    </reaction>
</comment>
<evidence type="ECO:0000256" key="9">
    <source>
        <dbReference type="ARBA" id="ARBA00022679"/>
    </source>
</evidence>
<comment type="catalytic activity">
    <reaction evidence="18 19">
        <text>alpha-ribazole 5'-phosphate + adenosylcob(III)inamide-GDP = adenosylcob(III)alamin 5'-phosphate + GMP + H(+)</text>
        <dbReference type="Rhea" id="RHEA:23560"/>
        <dbReference type="ChEBI" id="CHEBI:15378"/>
        <dbReference type="ChEBI" id="CHEBI:57918"/>
        <dbReference type="ChEBI" id="CHEBI:58115"/>
        <dbReference type="ChEBI" id="CHEBI:60487"/>
        <dbReference type="ChEBI" id="CHEBI:60493"/>
        <dbReference type="EC" id="2.7.8.26"/>
    </reaction>
</comment>
<name>A0A323UCP0_RHOPL</name>
<feature type="transmembrane region" description="Helical" evidence="19">
    <location>
        <begin position="70"/>
        <end position="90"/>
    </location>
</feature>
<dbReference type="GO" id="GO:0008818">
    <property type="term" value="F:cobalamin 5'-phosphate synthase activity"/>
    <property type="evidence" value="ECO:0007669"/>
    <property type="project" value="UniProtKB-UniRule"/>
</dbReference>
<keyword evidence="12 19" id="KW-1133">Transmembrane helix</keyword>
<evidence type="ECO:0000256" key="8">
    <source>
        <dbReference type="ARBA" id="ARBA00022573"/>
    </source>
</evidence>
<evidence type="ECO:0000256" key="13">
    <source>
        <dbReference type="ARBA" id="ARBA00023136"/>
    </source>
</evidence>
<dbReference type="OrthoDB" id="9794626at2"/>
<reference evidence="20 21" key="1">
    <citation type="submission" date="2018-06" db="EMBL/GenBank/DDBJ databases">
        <title>Draft Whole-Genome Sequence of the purple photosynthetic bacterium Rhodospeudomonas palustris XCP.</title>
        <authorList>
            <person name="Rayyan A."/>
            <person name="Meyer T.E."/>
            <person name="Kyndt J.A."/>
        </authorList>
    </citation>
    <scope>NUCLEOTIDE SEQUENCE [LARGE SCALE GENOMIC DNA]</scope>
    <source>
        <strain evidence="20 21">XCP</strain>
    </source>
</reference>
<evidence type="ECO:0000256" key="17">
    <source>
        <dbReference type="ARBA" id="ARBA00048623"/>
    </source>
</evidence>
<comment type="similarity">
    <text evidence="4 19">Belongs to the CobS family.</text>
</comment>
<keyword evidence="9 19" id="KW-0808">Transferase</keyword>
<keyword evidence="13 19" id="KW-0472">Membrane</keyword>
<accession>A0A323UCP0</accession>
<evidence type="ECO:0000256" key="10">
    <source>
        <dbReference type="ARBA" id="ARBA00022692"/>
    </source>
</evidence>
<dbReference type="InterPro" id="IPR003805">
    <property type="entry name" value="CobS"/>
</dbReference>
<evidence type="ECO:0000256" key="5">
    <source>
        <dbReference type="ARBA" id="ARBA00013200"/>
    </source>
</evidence>
<keyword evidence="8 19" id="KW-0169">Cobalamin biosynthesis</keyword>
<evidence type="ECO:0000313" key="21">
    <source>
        <dbReference type="Proteomes" id="UP000248134"/>
    </source>
</evidence>
<dbReference type="GO" id="GO:0005886">
    <property type="term" value="C:plasma membrane"/>
    <property type="evidence" value="ECO:0007669"/>
    <property type="project" value="UniProtKB-SubCell"/>
</dbReference>
<dbReference type="EC" id="2.7.8.26" evidence="5 19"/>
<dbReference type="PANTHER" id="PTHR34148">
    <property type="entry name" value="ADENOSYLCOBINAMIDE-GDP RIBAZOLETRANSFERASE"/>
    <property type="match status" value="1"/>
</dbReference>
<evidence type="ECO:0000256" key="12">
    <source>
        <dbReference type="ARBA" id="ARBA00022989"/>
    </source>
</evidence>
<comment type="cofactor">
    <cofactor evidence="1 19">
        <name>Mg(2+)</name>
        <dbReference type="ChEBI" id="CHEBI:18420"/>
    </cofactor>
</comment>
<dbReference type="EMBL" id="QKQS01000026">
    <property type="protein sequence ID" value="PZA10049.1"/>
    <property type="molecule type" value="Genomic_DNA"/>
</dbReference>
<dbReference type="PANTHER" id="PTHR34148:SF1">
    <property type="entry name" value="ADENOSYLCOBINAMIDE-GDP RIBAZOLETRANSFERASE"/>
    <property type="match status" value="1"/>
</dbReference>
<comment type="function">
    <text evidence="14 19">Joins adenosylcobinamide-GDP and alpha-ribazole to generate adenosylcobalamin (Ado-cobalamin). Also synthesizes adenosylcobalamin 5'-phosphate from adenosylcobinamide-GDP and alpha-ribazole 5'-phosphate.</text>
</comment>
<comment type="pathway">
    <text evidence="3 19">Cofactor biosynthesis; adenosylcobalamin biosynthesis; adenosylcobalamin from cob(II)yrinate a,c-diamide: step 7/7.</text>
</comment>
<feature type="transmembrane region" description="Helical" evidence="19">
    <location>
        <begin position="44"/>
        <end position="64"/>
    </location>
</feature>
<dbReference type="NCBIfam" id="TIGR00317">
    <property type="entry name" value="cobS"/>
    <property type="match status" value="1"/>
</dbReference>
<dbReference type="UniPathway" id="UPA00148">
    <property type="reaction ID" value="UER00238"/>
</dbReference>
<organism evidence="20 21">
    <name type="scientific">Rhodopseudomonas palustris</name>
    <dbReference type="NCBI Taxonomy" id="1076"/>
    <lineage>
        <taxon>Bacteria</taxon>
        <taxon>Pseudomonadati</taxon>
        <taxon>Pseudomonadota</taxon>
        <taxon>Alphaproteobacteria</taxon>
        <taxon>Hyphomicrobiales</taxon>
        <taxon>Nitrobacteraceae</taxon>
        <taxon>Rhodopseudomonas</taxon>
    </lineage>
</organism>
<dbReference type="GO" id="GO:0009236">
    <property type="term" value="P:cobalamin biosynthetic process"/>
    <property type="evidence" value="ECO:0007669"/>
    <property type="project" value="UniProtKB-UniRule"/>
</dbReference>
<evidence type="ECO:0000256" key="6">
    <source>
        <dbReference type="ARBA" id="ARBA00015850"/>
    </source>
</evidence>
<dbReference type="Pfam" id="PF02654">
    <property type="entry name" value="CobS"/>
    <property type="match status" value="1"/>
</dbReference>
<keyword evidence="11 19" id="KW-0460">Magnesium</keyword>
<protein>
    <recommendedName>
        <fullName evidence="6 19">Adenosylcobinamide-GDP ribazoletransferase</fullName>
        <ecNumber evidence="5 19">2.7.8.26</ecNumber>
    </recommendedName>
    <alternativeName>
        <fullName evidence="16 19">Cobalamin synthase</fullName>
    </alternativeName>
    <alternativeName>
        <fullName evidence="15 19">Cobalamin-5'-phosphate synthase</fullName>
    </alternativeName>
</protein>
<evidence type="ECO:0000256" key="1">
    <source>
        <dbReference type="ARBA" id="ARBA00001946"/>
    </source>
</evidence>
<comment type="caution">
    <text evidence="19">Lacks conserved residue(s) required for the propagation of feature annotation.</text>
</comment>
<gene>
    <name evidence="19 20" type="primary">cobS</name>
    <name evidence="20" type="ORF">DNX69_22230</name>
</gene>
<evidence type="ECO:0000256" key="3">
    <source>
        <dbReference type="ARBA" id="ARBA00004663"/>
    </source>
</evidence>
<dbReference type="GO" id="GO:0051073">
    <property type="term" value="F:adenosylcobinamide-GDP ribazoletransferase activity"/>
    <property type="evidence" value="ECO:0007669"/>
    <property type="project" value="UniProtKB-UniRule"/>
</dbReference>
<evidence type="ECO:0000256" key="16">
    <source>
        <dbReference type="ARBA" id="ARBA00032853"/>
    </source>
</evidence>
<dbReference type="Proteomes" id="UP000248134">
    <property type="component" value="Unassembled WGS sequence"/>
</dbReference>
<keyword evidence="7 19" id="KW-1003">Cell membrane</keyword>
<comment type="caution">
    <text evidence="20">The sequence shown here is derived from an EMBL/GenBank/DDBJ whole genome shotgun (WGS) entry which is preliminary data.</text>
</comment>
<evidence type="ECO:0000256" key="2">
    <source>
        <dbReference type="ARBA" id="ARBA00004651"/>
    </source>
</evidence>
<feature type="transmembrane region" description="Helical" evidence="19">
    <location>
        <begin position="187"/>
        <end position="206"/>
    </location>
</feature>
<evidence type="ECO:0000256" key="18">
    <source>
        <dbReference type="ARBA" id="ARBA00049504"/>
    </source>
</evidence>
<comment type="subcellular location">
    <subcellularLocation>
        <location evidence="2 19">Cell membrane</location>
        <topology evidence="2 19">Multi-pass membrane protein</topology>
    </subcellularLocation>
</comment>
<sequence length="265" mass="26911">MTDSSHLSRPTPTLAQLLDAVRFLTILPVPSADRAPEPDWLMRAMAFFPVVGVGIGVVSAAAMIVGTSLFGPTLGALLAVTASIALTGAFHEDGLADTFDAFGGGWTVERRLEIMKDSRIGTYGALALGIGVALRVAALSLLPLWAALAALVACHAASRGASCLVAHRMSYAGNTAAMKARYADTTLRKDELVVGAIAVALGALPLLLVSPIAVVIGLGAGGAFAAAMAGWAKRLIGGYTGDVLGASEQLFEIGFLLGVAAVIAG</sequence>
<evidence type="ECO:0000256" key="14">
    <source>
        <dbReference type="ARBA" id="ARBA00025228"/>
    </source>
</evidence>
<proteinExistence type="inferred from homology"/>
<keyword evidence="10 19" id="KW-0812">Transmembrane</keyword>
<dbReference type="AlphaFoldDB" id="A0A323UCP0"/>
<evidence type="ECO:0000313" key="20">
    <source>
        <dbReference type="EMBL" id="PZA10049.1"/>
    </source>
</evidence>
<evidence type="ECO:0000256" key="7">
    <source>
        <dbReference type="ARBA" id="ARBA00022475"/>
    </source>
</evidence>